<accession>A6GHV7</accession>
<comment type="similarity">
    <text evidence="1">Belongs to the CapA family.</text>
</comment>
<keyword evidence="3" id="KW-0732">Signal</keyword>
<evidence type="ECO:0000256" key="3">
    <source>
        <dbReference type="SAM" id="SignalP"/>
    </source>
</evidence>
<dbReference type="PROSITE" id="PS51257">
    <property type="entry name" value="PROKAR_LIPOPROTEIN"/>
    <property type="match status" value="1"/>
</dbReference>
<feature type="compositionally biased region" description="Polar residues" evidence="2">
    <location>
        <begin position="28"/>
        <end position="46"/>
    </location>
</feature>
<feature type="signal peptide" evidence="3">
    <location>
        <begin position="1"/>
        <end position="21"/>
    </location>
</feature>
<feature type="domain" description="Capsule synthesis protein CapA" evidence="4">
    <location>
        <begin position="189"/>
        <end position="442"/>
    </location>
</feature>
<dbReference type="STRING" id="391625.PPSIR1_29128"/>
<sequence length="539" mass="58003">MPARRPSPLALASVLAAASFASGCVRDNNATTGKTPAASTEQTRVGNNDPRGVDDQPDWEQQARELKQRVDPRMPTTLAGDHEAACVAMLEAAQSFYVSVEADPEIRERRLDELRSTHAADLASCKADISEAAAVCVTILLGDRDAEFPWLLDQCVRAYPKGAGGGSGAVVGQAAPAPAAAPERAESIELTFVGDVIFGRYREDNRFDPIIEGEAEALAEAGLSNPFTPLETQLASDVLVGNLETPVIEDLPEVSPIGAKFRFGGDRDMVRVLGAAGFDVLSLANNHYFDLREDGQLQSPTILREEGITAIGESVTEGPEYRVVTHEAKGWKIGFLAVTNRVNAPVREGRPKVPYIILHDMVDTLGPILAAARADHDLLVVAVHWGDEYADKPNVYQQKVARALIEGGVDLVVGHHPHVLQGIERHEGGLIAYSMGNFLFENTTEIPRLTGVLRTRWMDTQTEGAVACLDHVVFHPAYVKRQPYPHPAPATGYMGKQVRGRVVSQAKALGTTFEQQGEDLEVAGLGCKASEDGEDGEAG</sequence>
<dbReference type="SMART" id="SM00854">
    <property type="entry name" value="PGA_cap"/>
    <property type="match status" value="1"/>
</dbReference>
<evidence type="ECO:0000256" key="1">
    <source>
        <dbReference type="ARBA" id="ARBA00005662"/>
    </source>
</evidence>
<dbReference type="InterPro" id="IPR029052">
    <property type="entry name" value="Metallo-depent_PP-like"/>
</dbReference>
<dbReference type="AlphaFoldDB" id="A6GHV7"/>
<organism evidence="5 6">
    <name type="scientific">Plesiocystis pacifica SIR-1</name>
    <dbReference type="NCBI Taxonomy" id="391625"/>
    <lineage>
        <taxon>Bacteria</taxon>
        <taxon>Pseudomonadati</taxon>
        <taxon>Myxococcota</taxon>
        <taxon>Polyangia</taxon>
        <taxon>Nannocystales</taxon>
        <taxon>Nannocystaceae</taxon>
        <taxon>Plesiocystis</taxon>
    </lineage>
</organism>
<comment type="caution">
    <text evidence="5">The sequence shown here is derived from an EMBL/GenBank/DDBJ whole genome shotgun (WGS) entry which is preliminary data.</text>
</comment>
<dbReference type="PANTHER" id="PTHR33393">
    <property type="entry name" value="POLYGLUTAMINE SYNTHESIS ACCESSORY PROTEIN RV0574C-RELATED"/>
    <property type="match status" value="1"/>
</dbReference>
<dbReference type="CDD" id="cd07381">
    <property type="entry name" value="MPP_CapA"/>
    <property type="match status" value="1"/>
</dbReference>
<gene>
    <name evidence="5" type="ORF">PPSIR1_29128</name>
</gene>
<evidence type="ECO:0000259" key="4">
    <source>
        <dbReference type="SMART" id="SM00854"/>
    </source>
</evidence>
<evidence type="ECO:0000313" key="6">
    <source>
        <dbReference type="Proteomes" id="UP000005801"/>
    </source>
</evidence>
<dbReference type="OrthoDB" id="5405713at2"/>
<dbReference type="InterPro" id="IPR052169">
    <property type="entry name" value="CW_Biosynth-Accessory"/>
</dbReference>
<feature type="chain" id="PRO_5002697883" evidence="3">
    <location>
        <begin position="22"/>
        <end position="539"/>
    </location>
</feature>
<dbReference type="Gene3D" id="3.60.21.10">
    <property type="match status" value="1"/>
</dbReference>
<name>A6GHV7_9BACT</name>
<evidence type="ECO:0000256" key="2">
    <source>
        <dbReference type="SAM" id="MobiDB-lite"/>
    </source>
</evidence>
<proteinExistence type="inferred from homology"/>
<dbReference type="RefSeq" id="WP_006976293.1">
    <property type="nucleotide sequence ID" value="NZ_ABCS01000125.1"/>
</dbReference>
<dbReference type="SUPFAM" id="SSF56300">
    <property type="entry name" value="Metallo-dependent phosphatases"/>
    <property type="match status" value="1"/>
</dbReference>
<evidence type="ECO:0000313" key="5">
    <source>
        <dbReference type="EMBL" id="EDM74554.1"/>
    </source>
</evidence>
<dbReference type="Pfam" id="PF09587">
    <property type="entry name" value="PGA_cap"/>
    <property type="match status" value="1"/>
</dbReference>
<dbReference type="PANTHER" id="PTHR33393:SF13">
    <property type="entry name" value="PGA BIOSYNTHESIS PROTEIN CAPA"/>
    <property type="match status" value="1"/>
</dbReference>
<dbReference type="InterPro" id="IPR019079">
    <property type="entry name" value="Capsule_synth_CapA"/>
</dbReference>
<dbReference type="Proteomes" id="UP000005801">
    <property type="component" value="Unassembled WGS sequence"/>
</dbReference>
<keyword evidence="6" id="KW-1185">Reference proteome</keyword>
<dbReference type="eggNOG" id="COG2843">
    <property type="taxonomic scope" value="Bacteria"/>
</dbReference>
<reference evidence="5 6" key="1">
    <citation type="submission" date="2007-06" db="EMBL/GenBank/DDBJ databases">
        <authorList>
            <person name="Shimkets L."/>
            <person name="Ferriera S."/>
            <person name="Johnson J."/>
            <person name="Kravitz S."/>
            <person name="Beeson K."/>
            <person name="Sutton G."/>
            <person name="Rogers Y.-H."/>
            <person name="Friedman R."/>
            <person name="Frazier M."/>
            <person name="Venter J.C."/>
        </authorList>
    </citation>
    <scope>NUCLEOTIDE SEQUENCE [LARGE SCALE GENOMIC DNA]</scope>
    <source>
        <strain evidence="5 6">SIR-1</strain>
    </source>
</reference>
<dbReference type="EMBL" id="ABCS01000125">
    <property type="protein sequence ID" value="EDM74554.1"/>
    <property type="molecule type" value="Genomic_DNA"/>
</dbReference>
<feature type="region of interest" description="Disordered" evidence="2">
    <location>
        <begin position="25"/>
        <end position="58"/>
    </location>
</feature>
<protein>
    <submittedName>
        <fullName evidence="5">Capsule biosynthesis protein, putative</fullName>
    </submittedName>
</protein>